<feature type="compositionally biased region" description="Low complexity" evidence="1">
    <location>
        <begin position="116"/>
        <end position="126"/>
    </location>
</feature>
<keyword evidence="3" id="KW-1185">Reference proteome</keyword>
<feature type="compositionally biased region" description="Basic and acidic residues" evidence="1">
    <location>
        <begin position="291"/>
        <end position="301"/>
    </location>
</feature>
<dbReference type="PANTHER" id="PTHR14932:SF1">
    <property type="entry name" value="RAB-LIKE PROTEIN 6"/>
    <property type="match status" value="1"/>
</dbReference>
<gene>
    <name evidence="2" type="primary">RABL6</name>
    <name evidence="2" type="ORF">BGZ99_000797</name>
</gene>
<dbReference type="InterPro" id="IPR040385">
    <property type="entry name" value="RABL6"/>
</dbReference>
<sequence length="729" mass="79665">MFQKLWPFNSSSLQTGAPPAYEPQDHGVSTKVKPIHASFNKGISLNMKIVIRGDIRTGKTSVFERLQGHPFPTAHEYNTTQQIQVANIPWQYPHSKDIIKVEIWDVVDKAIHSTEAKTSSSSSNSTALKIDNNTPMSPTSSKSLPNADHAPHAAFSLDASTIDVYRNTDGVILTYDISKPWTLDYAAKALDDIPQNMPVLVLSNFSDDGHPRPMAADERIETLIMEHNAVRRNNLCAPANLIRRLETSMKTGLGLKEIHESLGIPFLNVLRETHRKQFEQKTQEIQDLLRTLDNREQERPRQSTQHSKRSSYQQHAQSSQPASQPLSPKEVTASSRRVLPVPTSIQTTGPGIRPIAETSSPTSPSRKTRNEHTNVEILSPTPVSAQTPAVLFDFNAGKLEEDFFQNVEHDAPASAPATLVSSHASALSPTAATGLGLSSGNQVLSGSFVTALATEEEDEFNGNPMVAADEDIGPDSQDNLVEVVPAALREPIWTHNRMEQDLMSRHLVEDVKQTHMEEIQDDDEHNDKLAADEDSESSSMDGFPPIRQTVLQEDSDLESQPDYPVASAMYYEYNPSSSLSPSKIMHGSVLARYEEIAEGGQHEKNPWDSTGDLLSGGGGGGTKTNHFKEDGEYTEDRVGDSLSSMVIQSTGPEDLNSRKNDIEISTDLISSGSVGELQPSSAATASTESSGVDPEDEMDDDETESSPTASLAAAGEKKKSKKKSKKKGK</sequence>
<feature type="compositionally biased region" description="Basic residues" evidence="1">
    <location>
        <begin position="718"/>
        <end position="729"/>
    </location>
</feature>
<dbReference type="InterPro" id="IPR027417">
    <property type="entry name" value="P-loop_NTPase"/>
</dbReference>
<evidence type="ECO:0000313" key="3">
    <source>
        <dbReference type="Proteomes" id="UP000738325"/>
    </source>
</evidence>
<feature type="compositionally biased region" description="Low complexity" evidence="1">
    <location>
        <begin position="310"/>
        <end position="328"/>
    </location>
</feature>
<organism evidence="2 3">
    <name type="scientific">Dissophora globulifera</name>
    <dbReference type="NCBI Taxonomy" id="979702"/>
    <lineage>
        <taxon>Eukaryota</taxon>
        <taxon>Fungi</taxon>
        <taxon>Fungi incertae sedis</taxon>
        <taxon>Mucoromycota</taxon>
        <taxon>Mortierellomycotina</taxon>
        <taxon>Mortierellomycetes</taxon>
        <taxon>Mortierellales</taxon>
        <taxon>Mortierellaceae</taxon>
        <taxon>Dissophora</taxon>
    </lineage>
</organism>
<dbReference type="GO" id="GO:0005634">
    <property type="term" value="C:nucleus"/>
    <property type="evidence" value="ECO:0007669"/>
    <property type="project" value="TreeGrafter"/>
</dbReference>
<dbReference type="GO" id="GO:0005525">
    <property type="term" value="F:GTP binding"/>
    <property type="evidence" value="ECO:0007669"/>
    <property type="project" value="InterPro"/>
</dbReference>
<feature type="region of interest" description="Disordered" evidence="1">
    <location>
        <begin position="291"/>
        <end position="370"/>
    </location>
</feature>
<feature type="compositionally biased region" description="Polar residues" evidence="1">
    <location>
        <begin position="641"/>
        <end position="651"/>
    </location>
</feature>
<feature type="compositionally biased region" description="Polar residues" evidence="1">
    <location>
        <begin position="131"/>
        <end position="144"/>
    </location>
</feature>
<accession>A0A9P6R4U0</accession>
<dbReference type="OrthoDB" id="207081at2759"/>
<comment type="caution">
    <text evidence="2">The sequence shown here is derived from an EMBL/GenBank/DDBJ whole genome shotgun (WGS) entry which is preliminary data.</text>
</comment>
<dbReference type="EMBL" id="JAAAIP010001172">
    <property type="protein sequence ID" value="KAG0309715.1"/>
    <property type="molecule type" value="Genomic_DNA"/>
</dbReference>
<evidence type="ECO:0000256" key="1">
    <source>
        <dbReference type="SAM" id="MobiDB-lite"/>
    </source>
</evidence>
<feature type="region of interest" description="Disordered" evidence="1">
    <location>
        <begin position="518"/>
        <end position="544"/>
    </location>
</feature>
<proteinExistence type="predicted"/>
<feature type="compositionally biased region" description="Low complexity" evidence="1">
    <location>
        <begin position="680"/>
        <end position="690"/>
    </location>
</feature>
<dbReference type="Gene3D" id="3.40.50.300">
    <property type="entry name" value="P-loop containing nucleotide triphosphate hydrolases"/>
    <property type="match status" value="1"/>
</dbReference>
<name>A0A9P6R4U0_9FUNG</name>
<dbReference type="PANTHER" id="PTHR14932">
    <property type="entry name" value="RAS GTPASE-RELATED"/>
    <property type="match status" value="1"/>
</dbReference>
<dbReference type="PROSITE" id="PS51419">
    <property type="entry name" value="RAB"/>
    <property type="match status" value="1"/>
</dbReference>
<feature type="region of interest" description="Disordered" evidence="1">
    <location>
        <begin position="600"/>
        <end position="729"/>
    </location>
</feature>
<feature type="region of interest" description="Disordered" evidence="1">
    <location>
        <begin position="114"/>
        <end position="147"/>
    </location>
</feature>
<reference evidence="2" key="1">
    <citation type="journal article" date="2020" name="Fungal Divers.">
        <title>Resolving the Mortierellaceae phylogeny through synthesis of multi-gene phylogenetics and phylogenomics.</title>
        <authorList>
            <person name="Vandepol N."/>
            <person name="Liber J."/>
            <person name="Desiro A."/>
            <person name="Na H."/>
            <person name="Kennedy M."/>
            <person name="Barry K."/>
            <person name="Grigoriev I.V."/>
            <person name="Miller A.N."/>
            <person name="O'Donnell K."/>
            <person name="Stajich J.E."/>
            <person name="Bonito G."/>
        </authorList>
    </citation>
    <scope>NUCLEOTIDE SEQUENCE</scope>
    <source>
        <strain evidence="2">REB-010B</strain>
    </source>
</reference>
<protein>
    <submittedName>
        <fullName evidence="2">Rab-like protein 6</fullName>
    </submittedName>
</protein>
<feature type="compositionally biased region" description="Basic and acidic residues" evidence="1">
    <location>
        <begin position="626"/>
        <end position="639"/>
    </location>
</feature>
<evidence type="ECO:0000313" key="2">
    <source>
        <dbReference type="EMBL" id="KAG0309715.1"/>
    </source>
</evidence>
<feature type="compositionally biased region" description="Acidic residues" evidence="1">
    <location>
        <begin position="693"/>
        <end position="704"/>
    </location>
</feature>
<dbReference type="Proteomes" id="UP000738325">
    <property type="component" value="Unassembled WGS sequence"/>
</dbReference>
<dbReference type="SUPFAM" id="SSF52540">
    <property type="entry name" value="P-loop containing nucleoside triphosphate hydrolases"/>
    <property type="match status" value="1"/>
</dbReference>
<dbReference type="AlphaFoldDB" id="A0A9P6R4U0"/>
<dbReference type="GO" id="GO:0005829">
    <property type="term" value="C:cytosol"/>
    <property type="evidence" value="ECO:0007669"/>
    <property type="project" value="TreeGrafter"/>
</dbReference>